<comment type="caution">
    <text evidence="1">The sequence shown here is derived from an EMBL/GenBank/DDBJ whole genome shotgun (WGS) entry which is preliminary data.</text>
</comment>
<organism evidence="1 2">
    <name type="scientific">Pantoea allii</name>
    <dbReference type="NCBI Taxonomy" id="574096"/>
    <lineage>
        <taxon>Bacteria</taxon>
        <taxon>Pseudomonadati</taxon>
        <taxon>Pseudomonadota</taxon>
        <taxon>Gammaproteobacteria</taxon>
        <taxon>Enterobacterales</taxon>
        <taxon>Erwiniaceae</taxon>
        <taxon>Pantoea</taxon>
    </lineage>
</organism>
<accession>A0A2V2BEZ9</accession>
<reference evidence="1 2" key="1">
    <citation type="submission" date="2018-05" db="EMBL/GenBank/DDBJ databases">
        <title>Genomic Encyclopedia of Type Strains, Phase IV (KMG-V): Genome sequencing to study the core and pangenomes of soil and plant-associated prokaryotes.</title>
        <authorList>
            <person name="Whitman W."/>
        </authorList>
    </citation>
    <scope>NUCLEOTIDE SEQUENCE [LARGE SCALE GENOMIC DNA]</scope>
    <source>
        <strain evidence="1 2">PNA 200-10</strain>
    </source>
</reference>
<protein>
    <submittedName>
        <fullName evidence="1">Uncharacterized protein</fullName>
    </submittedName>
</protein>
<name>A0A2V2BEZ9_9GAMM</name>
<dbReference type="EMBL" id="QGHF01000001">
    <property type="protein sequence ID" value="PWL00387.1"/>
    <property type="molecule type" value="Genomic_DNA"/>
</dbReference>
<dbReference type="Proteomes" id="UP000245981">
    <property type="component" value="Unassembled WGS sequence"/>
</dbReference>
<dbReference type="AlphaFoldDB" id="A0A2V2BEZ9"/>
<gene>
    <name evidence="1" type="ORF">C7431_101193</name>
</gene>
<sequence length="85" mass="9361">MHTGILLNLQQKVARHPVFVRPDAHTTGDAVPCKRISVTGQVQDSPIPHDDISKKSRRSTLTGVAIFICHETHYAEVATYDGRLG</sequence>
<evidence type="ECO:0000313" key="2">
    <source>
        <dbReference type="Proteomes" id="UP000245981"/>
    </source>
</evidence>
<evidence type="ECO:0000313" key="1">
    <source>
        <dbReference type="EMBL" id="PWL00387.1"/>
    </source>
</evidence>
<proteinExistence type="predicted"/>